<comment type="caution">
    <text evidence="2">The sequence shown here is derived from an EMBL/GenBank/DDBJ whole genome shotgun (WGS) entry which is preliminary data.</text>
</comment>
<feature type="signal peptide" evidence="1">
    <location>
        <begin position="1"/>
        <end position="20"/>
    </location>
</feature>
<dbReference type="RefSeq" id="WP_285609764.1">
    <property type="nucleotide sequence ID" value="NZ_BSDC01000003.1"/>
</dbReference>
<evidence type="ECO:0000313" key="2">
    <source>
        <dbReference type="EMBL" id="GLH68088.1"/>
    </source>
</evidence>
<evidence type="ECO:0000313" key="3">
    <source>
        <dbReference type="Proteomes" id="UP001165044"/>
    </source>
</evidence>
<organism evidence="2 3">
    <name type="scientific">Geothrix edaphica</name>
    <dbReference type="NCBI Taxonomy" id="2927976"/>
    <lineage>
        <taxon>Bacteria</taxon>
        <taxon>Pseudomonadati</taxon>
        <taxon>Acidobacteriota</taxon>
        <taxon>Holophagae</taxon>
        <taxon>Holophagales</taxon>
        <taxon>Holophagaceae</taxon>
        <taxon>Geothrix</taxon>
    </lineage>
</organism>
<dbReference type="Proteomes" id="UP001165044">
    <property type="component" value="Unassembled WGS sequence"/>
</dbReference>
<evidence type="ECO:0000256" key="1">
    <source>
        <dbReference type="SAM" id="SignalP"/>
    </source>
</evidence>
<keyword evidence="1" id="KW-0732">Signal</keyword>
<accession>A0ABQ5Q0E0</accession>
<protein>
    <submittedName>
        <fullName evidence="2">Uncharacterized protein</fullName>
    </submittedName>
</protein>
<proteinExistence type="predicted"/>
<gene>
    <name evidence="2" type="ORF">GETHED_24520</name>
</gene>
<name>A0ABQ5Q0E0_9BACT</name>
<feature type="chain" id="PRO_5045435079" evidence="1">
    <location>
        <begin position="21"/>
        <end position="171"/>
    </location>
</feature>
<reference evidence="2" key="1">
    <citation type="journal article" date="2023" name="Antonie Van Leeuwenhoek">
        <title>Mesoterricola silvestris gen. nov., sp. nov., Mesoterricola sediminis sp. nov., Geothrix oryzae sp. nov., Geothrix edaphica sp. nov., Geothrix rubra sp. nov., and Geothrix limicola sp. nov., six novel members of Acidobacteriota isolated from soils.</title>
        <authorList>
            <person name="Itoh H."/>
            <person name="Sugisawa Y."/>
            <person name="Mise K."/>
            <person name="Xu Z."/>
            <person name="Kuniyasu M."/>
            <person name="Ushijima N."/>
            <person name="Kawano K."/>
            <person name="Kobayashi E."/>
            <person name="Shiratori Y."/>
            <person name="Masuda Y."/>
            <person name="Senoo K."/>
        </authorList>
    </citation>
    <scope>NUCLEOTIDE SEQUENCE</scope>
    <source>
        <strain evidence="2">Red802</strain>
    </source>
</reference>
<dbReference type="EMBL" id="BSDC01000003">
    <property type="protein sequence ID" value="GLH68088.1"/>
    <property type="molecule type" value="Genomic_DNA"/>
</dbReference>
<keyword evidence="3" id="KW-1185">Reference proteome</keyword>
<sequence length="171" mass="18496">MFKPLAIAIMLIASPTWARAQPVTHLGVPAANLVAVDISTRSDLSTGAVTTDVGTLENGVWTWQFGVKGFEVPKGRTLIITDAQAWVLHEPGTGTPASLELMLEHPAAGYSGSMALFTFADIPANAMGVKRQTWTSGFMVPEGMSVKIWVQQFYPLSLMSMARIVLHGYYL</sequence>